<sequence length="48" mass="5521">MIAASGRVAVRGELTATHRGKFHQIENGRIVRSWHIEDLHGWIRQMKA</sequence>
<evidence type="ECO:0008006" key="3">
    <source>
        <dbReference type="Google" id="ProtNLM"/>
    </source>
</evidence>
<protein>
    <recommendedName>
        <fullName evidence="3">Ester cyclase</fullName>
    </recommendedName>
</protein>
<reference evidence="1 2" key="1">
    <citation type="submission" date="2021-02" db="EMBL/GenBank/DDBJ databases">
        <title>Actinophytocola xerophila sp. nov., isolated from soil of cotton cropping field.</title>
        <authorList>
            <person name="Huang R."/>
            <person name="Chen X."/>
            <person name="Ge X."/>
            <person name="Liu W."/>
        </authorList>
    </citation>
    <scope>NUCLEOTIDE SEQUENCE [LARGE SCALE GENOMIC DNA]</scope>
    <source>
        <strain evidence="1 2">S1-96</strain>
    </source>
</reference>
<name>A0ABT2J9I8_9PSEU</name>
<dbReference type="Proteomes" id="UP001156441">
    <property type="component" value="Unassembled WGS sequence"/>
</dbReference>
<evidence type="ECO:0000313" key="1">
    <source>
        <dbReference type="EMBL" id="MCT2584532.1"/>
    </source>
</evidence>
<keyword evidence="2" id="KW-1185">Reference proteome</keyword>
<gene>
    <name evidence="1" type="ORF">JT362_15515</name>
</gene>
<proteinExistence type="predicted"/>
<dbReference type="InterPro" id="IPR032710">
    <property type="entry name" value="NTF2-like_dom_sf"/>
</dbReference>
<dbReference type="SUPFAM" id="SSF54427">
    <property type="entry name" value="NTF2-like"/>
    <property type="match status" value="1"/>
</dbReference>
<dbReference type="Gene3D" id="3.10.450.50">
    <property type="match status" value="1"/>
</dbReference>
<organism evidence="1 2">
    <name type="scientific">Actinophytocola gossypii</name>
    <dbReference type="NCBI Taxonomy" id="2812003"/>
    <lineage>
        <taxon>Bacteria</taxon>
        <taxon>Bacillati</taxon>
        <taxon>Actinomycetota</taxon>
        <taxon>Actinomycetes</taxon>
        <taxon>Pseudonocardiales</taxon>
        <taxon>Pseudonocardiaceae</taxon>
    </lineage>
</organism>
<accession>A0ABT2J9I8</accession>
<dbReference type="EMBL" id="JAFFZE010000012">
    <property type="protein sequence ID" value="MCT2584532.1"/>
    <property type="molecule type" value="Genomic_DNA"/>
</dbReference>
<comment type="caution">
    <text evidence="1">The sequence shown here is derived from an EMBL/GenBank/DDBJ whole genome shotgun (WGS) entry which is preliminary data.</text>
</comment>
<dbReference type="RefSeq" id="WP_260191929.1">
    <property type="nucleotide sequence ID" value="NZ_JAFFZE010000012.1"/>
</dbReference>
<evidence type="ECO:0000313" key="2">
    <source>
        <dbReference type="Proteomes" id="UP001156441"/>
    </source>
</evidence>